<keyword evidence="2" id="KW-1185">Reference proteome</keyword>
<proteinExistence type="predicted"/>
<evidence type="ECO:0000313" key="2">
    <source>
        <dbReference type="Proteomes" id="UP001224890"/>
    </source>
</evidence>
<dbReference type="CDD" id="cd00303">
    <property type="entry name" value="retropepsin_like"/>
    <property type="match status" value="1"/>
</dbReference>
<dbReference type="GeneID" id="85451448"/>
<dbReference type="RefSeq" id="XP_060433878.1">
    <property type="nucleotide sequence ID" value="XM_060566922.1"/>
</dbReference>
<protein>
    <submittedName>
        <fullName evidence="1">Uncharacterized protein</fullName>
    </submittedName>
</protein>
<dbReference type="EMBL" id="JAHMHR010000006">
    <property type="protein sequence ID" value="KAK1690183.1"/>
    <property type="molecule type" value="Genomic_DNA"/>
</dbReference>
<comment type="caution">
    <text evidence="1">The sequence shown here is derived from an EMBL/GenBank/DDBJ whole genome shotgun (WGS) entry which is preliminary data.</text>
</comment>
<name>A0AAJ0ATQ3_9PEZI</name>
<reference evidence="1" key="1">
    <citation type="submission" date="2021-06" db="EMBL/GenBank/DDBJ databases">
        <title>Comparative genomics, transcriptomics and evolutionary studies reveal genomic signatures of adaptation to plant cell wall in hemibiotrophic fungi.</title>
        <authorList>
            <consortium name="DOE Joint Genome Institute"/>
            <person name="Baroncelli R."/>
            <person name="Diaz J.F."/>
            <person name="Benocci T."/>
            <person name="Peng M."/>
            <person name="Battaglia E."/>
            <person name="Haridas S."/>
            <person name="Andreopoulos W."/>
            <person name="Labutti K."/>
            <person name="Pangilinan J."/>
            <person name="Floch G.L."/>
            <person name="Makela M.R."/>
            <person name="Henrissat B."/>
            <person name="Grigoriev I.V."/>
            <person name="Crouch J.A."/>
            <person name="De Vries R.P."/>
            <person name="Sukno S.A."/>
            <person name="Thon M.R."/>
        </authorList>
    </citation>
    <scope>NUCLEOTIDE SEQUENCE</scope>
    <source>
        <strain evidence="1">CBS 193.32</strain>
    </source>
</reference>
<sequence>MRSDAFMGSSTVSLSRPCQTPVQTSWFCPKSMLFLAGSRSTGALEYQVELELADGSEVSPCGLLRGVNWMFAASRRRVKCDFYVLKDLCTDVVLSNDFLFGYDVFFTQIDSLSEPSYSEEDPELLFISLKRNGRSELMQPEDPSNIDYTSANVFSRQRVLAELDRCDKFDE</sequence>
<evidence type="ECO:0000313" key="1">
    <source>
        <dbReference type="EMBL" id="KAK1690183.1"/>
    </source>
</evidence>
<dbReference type="Proteomes" id="UP001224890">
    <property type="component" value="Unassembled WGS sequence"/>
</dbReference>
<gene>
    <name evidence="1" type="ORF">BDP55DRAFT_341197</name>
</gene>
<accession>A0AAJ0ATQ3</accession>
<organism evidence="1 2">
    <name type="scientific">Colletotrichum godetiae</name>
    <dbReference type="NCBI Taxonomy" id="1209918"/>
    <lineage>
        <taxon>Eukaryota</taxon>
        <taxon>Fungi</taxon>
        <taxon>Dikarya</taxon>
        <taxon>Ascomycota</taxon>
        <taxon>Pezizomycotina</taxon>
        <taxon>Sordariomycetes</taxon>
        <taxon>Hypocreomycetidae</taxon>
        <taxon>Glomerellales</taxon>
        <taxon>Glomerellaceae</taxon>
        <taxon>Colletotrichum</taxon>
        <taxon>Colletotrichum acutatum species complex</taxon>
    </lineage>
</organism>
<dbReference type="AlphaFoldDB" id="A0AAJ0ATQ3"/>